<dbReference type="Proteomes" id="UP000001353">
    <property type="component" value="Chromosome"/>
</dbReference>
<dbReference type="EMBL" id="CP002623">
    <property type="protein sequence ID" value="AEI94907.1"/>
    <property type="molecule type" value="Genomic_DNA"/>
</dbReference>
<protein>
    <submittedName>
        <fullName evidence="1">Uncharacterized protein</fullName>
    </submittedName>
</protein>
<evidence type="ECO:0000313" key="2">
    <source>
        <dbReference type="Proteomes" id="UP000001353"/>
    </source>
</evidence>
<evidence type="ECO:0000313" key="1">
    <source>
        <dbReference type="EMBL" id="AEI94907.1"/>
    </source>
</evidence>
<dbReference type="STRING" id="391595.RLO149_c029510"/>
<sequence length="102" mass="11335">MRDDVARGRFTHEGGGQSLQVHHPLLAYCAFIQGLIKGILRRDAIPRAPAIRTACDSVLITCVWPSRVMRGAGNCDVMAVRARTGVLMVLSFFFANDFQRLF</sequence>
<dbReference type="HOGENOM" id="CLU_2275370_0_0_5"/>
<reference evidence="1 2" key="1">
    <citation type="journal article" date="2011" name="BMC Genomics">
        <title>Comparative genome analysis and genome-guided physiological analysis of Roseobacter litoralis.</title>
        <authorList>
            <person name="Kalhoefer D."/>
            <person name="Thole S."/>
            <person name="Voget S."/>
            <person name="Lehmann R."/>
            <person name="Liesegang H."/>
            <person name="Wollher A."/>
            <person name="Daniel R."/>
            <person name="Simon M."/>
            <person name="Brinkhoff T."/>
        </authorList>
    </citation>
    <scope>NUCLEOTIDE SEQUENCE [LARGE SCALE GENOMIC DNA]</scope>
    <source>
        <strain evidence="2">ATCC 49566 / DSM 6996 / JCM 21268 / NBRC 15278 / OCh 149</strain>
    </source>
</reference>
<dbReference type="KEGG" id="rli:RLO149_c029510"/>
<name>F7ZH65_ROSLO</name>
<proteinExistence type="predicted"/>
<dbReference type="AlphaFoldDB" id="F7ZH65"/>
<organism evidence="1 2">
    <name type="scientific">Roseobacter litoralis (strain ATCC 49566 / DSM 6996 / JCM 21268 / NBRC 15278 / OCh 149)</name>
    <dbReference type="NCBI Taxonomy" id="391595"/>
    <lineage>
        <taxon>Bacteria</taxon>
        <taxon>Pseudomonadati</taxon>
        <taxon>Pseudomonadota</taxon>
        <taxon>Alphaproteobacteria</taxon>
        <taxon>Rhodobacterales</taxon>
        <taxon>Roseobacteraceae</taxon>
        <taxon>Roseobacter</taxon>
    </lineage>
</organism>
<gene>
    <name evidence="1" type="ordered locus">RLO149_c029510</name>
</gene>
<accession>F7ZH65</accession>
<keyword evidence="2" id="KW-1185">Reference proteome</keyword>